<dbReference type="AlphaFoldDB" id="A0A9X1HRP7"/>
<dbReference type="SMART" id="SM00901">
    <property type="entry name" value="FRG"/>
    <property type="match status" value="1"/>
</dbReference>
<feature type="domain" description="FRG" evidence="1">
    <location>
        <begin position="31"/>
        <end position="127"/>
    </location>
</feature>
<keyword evidence="5" id="KW-1185">Reference proteome</keyword>
<protein>
    <submittedName>
        <fullName evidence="3">FRG domain-containing protein</fullName>
    </submittedName>
</protein>
<dbReference type="Proteomes" id="UP001139409">
    <property type="component" value="Unassembled WGS sequence"/>
</dbReference>
<sequence length="269" mass="31873">MDLKEALTPSSWLELQELLFQDAFNDRLGRVRSPFIYRGLSQFEYRLKTSLTRLGGPYEKLEFHLLRNFKKYAHRPDIVNNTDWDWLALAQHHGLPTRLLDWTYSPLVALHFATADITQFNRDGVIWALNYEELKNYLPDNLRNQLRLVGSNSFTTEMLNEAYNNITELTSQTDEFVVPFEPPSLDSRIVNQYAIFTFMSHPGLMLDDWLLNKPEMYFRIRIPSELKWEIRDKLDQVNINERVLFPGYEGLSKWLKRHYSPKVNRAEPE</sequence>
<evidence type="ECO:0000313" key="4">
    <source>
        <dbReference type="EMBL" id="MCA6077579.1"/>
    </source>
</evidence>
<comment type="caution">
    <text evidence="3">The sequence shown here is derived from an EMBL/GenBank/DDBJ whole genome shotgun (WGS) entry which is preliminary data.</text>
</comment>
<dbReference type="EMBL" id="JAIXNE010000002">
    <property type="protein sequence ID" value="MCA6075274.1"/>
    <property type="molecule type" value="Genomic_DNA"/>
</dbReference>
<evidence type="ECO:0000313" key="3">
    <source>
        <dbReference type="EMBL" id="MCA6076451.1"/>
    </source>
</evidence>
<dbReference type="Pfam" id="PF08867">
    <property type="entry name" value="FRG"/>
    <property type="match status" value="1"/>
</dbReference>
<name>A0A9X1HRP7_9BACT</name>
<evidence type="ECO:0000259" key="1">
    <source>
        <dbReference type="SMART" id="SM00901"/>
    </source>
</evidence>
<organism evidence="3 5">
    <name type="scientific">Fulvivirga sedimenti</name>
    <dbReference type="NCBI Taxonomy" id="2879465"/>
    <lineage>
        <taxon>Bacteria</taxon>
        <taxon>Pseudomonadati</taxon>
        <taxon>Bacteroidota</taxon>
        <taxon>Cytophagia</taxon>
        <taxon>Cytophagales</taxon>
        <taxon>Fulvivirgaceae</taxon>
        <taxon>Fulvivirga</taxon>
    </lineage>
</organism>
<dbReference type="RefSeq" id="WP_225698377.1">
    <property type="nucleotide sequence ID" value="NZ_JAIXNE010000002.1"/>
</dbReference>
<evidence type="ECO:0000313" key="2">
    <source>
        <dbReference type="EMBL" id="MCA6075274.1"/>
    </source>
</evidence>
<proteinExistence type="predicted"/>
<dbReference type="EMBL" id="JAIXNE010000004">
    <property type="protein sequence ID" value="MCA6077579.1"/>
    <property type="molecule type" value="Genomic_DNA"/>
</dbReference>
<dbReference type="InterPro" id="IPR014966">
    <property type="entry name" value="FRG-dom"/>
</dbReference>
<accession>A0A9X1HRP7</accession>
<gene>
    <name evidence="2" type="ORF">LDX50_10365</name>
    <name evidence="3" type="ORF">LDX50_16335</name>
    <name evidence="4" type="ORF">LDX50_22055</name>
</gene>
<evidence type="ECO:0000313" key="5">
    <source>
        <dbReference type="Proteomes" id="UP001139409"/>
    </source>
</evidence>
<dbReference type="EMBL" id="JAIXNE010000003">
    <property type="protein sequence ID" value="MCA6076451.1"/>
    <property type="molecule type" value="Genomic_DNA"/>
</dbReference>
<reference evidence="3" key="1">
    <citation type="submission" date="2021-09" db="EMBL/GenBank/DDBJ databases">
        <title>Fulvivirga sp. isolated from coastal sediment.</title>
        <authorList>
            <person name="Yu H."/>
        </authorList>
    </citation>
    <scope>NUCLEOTIDE SEQUENCE</scope>
    <source>
        <strain evidence="3">1062</strain>
    </source>
</reference>